<dbReference type="Proteomes" id="UP000030671">
    <property type="component" value="Unassembled WGS sequence"/>
</dbReference>
<dbReference type="KEGG" id="hir:HETIRDRAFT_441315"/>
<dbReference type="InParanoid" id="W4K2Q6"/>
<organism evidence="1 2">
    <name type="scientific">Heterobasidion irregulare (strain TC 32-1)</name>
    <dbReference type="NCBI Taxonomy" id="747525"/>
    <lineage>
        <taxon>Eukaryota</taxon>
        <taxon>Fungi</taxon>
        <taxon>Dikarya</taxon>
        <taxon>Basidiomycota</taxon>
        <taxon>Agaricomycotina</taxon>
        <taxon>Agaricomycetes</taxon>
        <taxon>Russulales</taxon>
        <taxon>Bondarzewiaceae</taxon>
        <taxon>Heterobasidion</taxon>
        <taxon>Heterobasidion annosum species complex</taxon>
    </lineage>
</organism>
<dbReference type="EMBL" id="KI925461">
    <property type="protein sequence ID" value="ETW79336.1"/>
    <property type="molecule type" value="Genomic_DNA"/>
</dbReference>
<sequence>MMNSMSSSWEPIQIIGKLTSTRQVRATQSRYGACLGALKISPPHFEHRLEIDICIPSTGVPNESSGVWTDTSSGRSRQVRRCNIQV</sequence>
<evidence type="ECO:0000313" key="1">
    <source>
        <dbReference type="EMBL" id="ETW79336.1"/>
    </source>
</evidence>
<proteinExistence type="predicted"/>
<dbReference type="GeneID" id="20675349"/>
<accession>W4K2Q6</accession>
<reference evidence="1 2" key="1">
    <citation type="journal article" date="2012" name="New Phytol.">
        <title>Insight into trade-off between wood decay and parasitism from the genome of a fungal forest pathogen.</title>
        <authorList>
            <person name="Olson A."/>
            <person name="Aerts A."/>
            <person name="Asiegbu F."/>
            <person name="Belbahri L."/>
            <person name="Bouzid O."/>
            <person name="Broberg A."/>
            <person name="Canback B."/>
            <person name="Coutinho P.M."/>
            <person name="Cullen D."/>
            <person name="Dalman K."/>
            <person name="Deflorio G."/>
            <person name="van Diepen L.T."/>
            <person name="Dunand C."/>
            <person name="Duplessis S."/>
            <person name="Durling M."/>
            <person name="Gonthier P."/>
            <person name="Grimwood J."/>
            <person name="Fossdal C.G."/>
            <person name="Hansson D."/>
            <person name="Henrissat B."/>
            <person name="Hietala A."/>
            <person name="Himmelstrand K."/>
            <person name="Hoffmeister D."/>
            <person name="Hogberg N."/>
            <person name="James T.Y."/>
            <person name="Karlsson M."/>
            <person name="Kohler A."/>
            <person name="Kues U."/>
            <person name="Lee Y.H."/>
            <person name="Lin Y.C."/>
            <person name="Lind M."/>
            <person name="Lindquist E."/>
            <person name="Lombard V."/>
            <person name="Lucas S."/>
            <person name="Lunden K."/>
            <person name="Morin E."/>
            <person name="Murat C."/>
            <person name="Park J."/>
            <person name="Raffaello T."/>
            <person name="Rouze P."/>
            <person name="Salamov A."/>
            <person name="Schmutz J."/>
            <person name="Solheim H."/>
            <person name="Stahlberg J."/>
            <person name="Velez H."/>
            <person name="de Vries R.P."/>
            <person name="Wiebenga A."/>
            <person name="Woodward S."/>
            <person name="Yakovlev I."/>
            <person name="Garbelotto M."/>
            <person name="Martin F."/>
            <person name="Grigoriev I.V."/>
            <person name="Stenlid J."/>
        </authorList>
    </citation>
    <scope>NUCLEOTIDE SEQUENCE [LARGE SCALE GENOMIC DNA]</scope>
    <source>
        <strain evidence="1 2">TC 32-1</strain>
    </source>
</reference>
<dbReference type="AlphaFoldDB" id="W4K2Q6"/>
<name>W4K2Q6_HETIT</name>
<keyword evidence="2" id="KW-1185">Reference proteome</keyword>
<evidence type="ECO:0000313" key="2">
    <source>
        <dbReference type="Proteomes" id="UP000030671"/>
    </source>
</evidence>
<dbReference type="RefSeq" id="XP_009549575.1">
    <property type="nucleotide sequence ID" value="XM_009551280.1"/>
</dbReference>
<dbReference type="HOGENOM" id="CLU_2498142_0_0_1"/>
<protein>
    <submittedName>
        <fullName evidence="1">Uncharacterized protein</fullName>
    </submittedName>
</protein>
<gene>
    <name evidence="1" type="ORF">HETIRDRAFT_441315</name>
</gene>